<feature type="region of interest" description="Disordered" evidence="1">
    <location>
        <begin position="420"/>
        <end position="468"/>
    </location>
</feature>
<feature type="compositionally biased region" description="Low complexity" evidence="1">
    <location>
        <begin position="1402"/>
        <end position="1415"/>
    </location>
</feature>
<name>A0A7J7DS65_TRIWF</name>
<evidence type="ECO:0000256" key="1">
    <source>
        <dbReference type="SAM" id="MobiDB-lite"/>
    </source>
</evidence>
<feature type="compositionally biased region" description="Acidic residues" evidence="1">
    <location>
        <begin position="252"/>
        <end position="264"/>
    </location>
</feature>
<keyword evidence="2" id="KW-0812">Transmembrane</keyword>
<feature type="compositionally biased region" description="Basic and acidic residues" evidence="1">
    <location>
        <begin position="806"/>
        <end position="825"/>
    </location>
</feature>
<reference evidence="3 4" key="1">
    <citation type="journal article" date="2020" name="Nat. Commun.">
        <title>Genome of Tripterygium wilfordii and identification of cytochrome P450 involved in triptolide biosynthesis.</title>
        <authorList>
            <person name="Tu L."/>
            <person name="Su P."/>
            <person name="Zhang Z."/>
            <person name="Gao L."/>
            <person name="Wang J."/>
            <person name="Hu T."/>
            <person name="Zhou J."/>
            <person name="Zhang Y."/>
            <person name="Zhao Y."/>
            <person name="Liu Y."/>
            <person name="Song Y."/>
            <person name="Tong Y."/>
            <person name="Lu Y."/>
            <person name="Yang J."/>
            <person name="Xu C."/>
            <person name="Jia M."/>
            <person name="Peters R.J."/>
            <person name="Huang L."/>
            <person name="Gao W."/>
        </authorList>
    </citation>
    <scope>NUCLEOTIDE SEQUENCE [LARGE SCALE GENOMIC DNA]</scope>
    <source>
        <strain evidence="4">cv. XIE 37</strain>
        <tissue evidence="3">Leaf</tissue>
    </source>
</reference>
<feature type="region of interest" description="Disordered" evidence="1">
    <location>
        <begin position="1322"/>
        <end position="1415"/>
    </location>
</feature>
<feature type="region of interest" description="Disordered" evidence="1">
    <location>
        <begin position="806"/>
        <end position="839"/>
    </location>
</feature>
<protein>
    <recommendedName>
        <fullName evidence="5">Far1-related sequence 3</fullName>
    </recommendedName>
</protein>
<evidence type="ECO:0008006" key="5">
    <source>
        <dbReference type="Google" id="ProtNLM"/>
    </source>
</evidence>
<feature type="region of interest" description="Disordered" evidence="1">
    <location>
        <begin position="291"/>
        <end position="361"/>
    </location>
</feature>
<dbReference type="FunCoup" id="A0A7J7DS65">
    <property type="interactions" value="906"/>
</dbReference>
<feature type="region of interest" description="Disordered" evidence="1">
    <location>
        <begin position="658"/>
        <end position="711"/>
    </location>
</feature>
<evidence type="ECO:0000313" key="4">
    <source>
        <dbReference type="Proteomes" id="UP000593562"/>
    </source>
</evidence>
<feature type="compositionally biased region" description="Basic and acidic residues" evidence="1">
    <location>
        <begin position="1104"/>
        <end position="1123"/>
    </location>
</feature>
<dbReference type="EMBL" id="JAAARO010000004">
    <property type="protein sequence ID" value="KAF5749133.1"/>
    <property type="molecule type" value="Genomic_DNA"/>
</dbReference>
<dbReference type="InParanoid" id="A0A7J7DS65"/>
<feature type="region of interest" description="Disordered" evidence="1">
    <location>
        <begin position="525"/>
        <end position="553"/>
    </location>
</feature>
<dbReference type="OrthoDB" id="1908091at2759"/>
<proteinExistence type="predicted"/>
<sequence length="1415" mass="155729">MGAAMEIGVRMRRFLAISIRRSYKSVCNHPFLVGMVCFLLFLYRSFPFLFSLLVSASPVLVCTAVLLGTFLSFGQSNIPEIEEEEEEKVSHEIASLKSGVVGEDSVVIRDESLVVERFNGEKGGIVEKSDEEISPLDDGLDKVEEEDGSAGSTLLINEGSREIQLEKPATKDVEGKFSDLLKNKGTQLEAHMVESMLTDSEDLEHHYSLIANMKDENIDNEDDGFFGESSAARMEHQWDSSLKQAKDHNEEDANYDDEEDDESGSDGAESSSPDASMADIIPLLDELHPLLDDEAPPHAHLSHDGSYAASEKSHKSDESGEETEDMENQAEEEDGEDEEGEAAQEGKEDGSKSAIKWTEDDQKNLIDLGTSELERNQRLENLIARRRARKNLRVMAEKNLIDLDSEDIPLSIPSIATTRRNPFDISYDPYDNVPGSAPSILLPRRNPFDLPYDSGEEKPDLKEDSFQQEFTSMQPREPIFRRHESFSVGPSVLGGPRQERQEFKWRPYFVPERFATDEAGYPSFQRQLSDVSESKASSVPDTESVSSAMEDEGKKNNEHYFSQETDAISNIDHASVQVEHGSQSSEVDSVDIDQIEGIDVLHNVEEITLGDVESHHEIWSSLSEAERLHTPIGELLSHHEVDLSLPEVGEPAISVDVDTSESHLKTEPFEEECTRRLGLSSLSEEDERTSDVREEGSTGHTGESGISTQLSIEEPEFQFISGVTNENHHREPVYDSSPPAVENFHSFSSISSDTQAEISETGSPLVLVESAEGHSKLHVESTQMDAGGHEEVLITSSQVHLMDANESKSSEVSDVHEHDVRKDESSGVNANRDNGEETMVPESGVDHVIVDSGSSSDGSGDEFMNAKKENYSYEQDQVNSSSVQEGILIGVNPDVGENLHSTTSTNHLTLSLMLEHVSVDRNVPSSEAASAEEHVVANEDAINREGEQVHSSCSSDNEVIQEATIHKDENVQPHLDKYQSPSYDSQTHVEGHQDAKQKVDVLALSYMETSDKLNLSASEESEHVVAAVQEHLPSSGLNEDADVKILPSDLNSLNMLPGENHVGELEKQPSWSDKSVVDPSIDVHEHLPVGQEQYKVLVDSPREVDSINDGNERELHHPEDEVSKNSSSMISNSTLVPYENFIDQPSAGVVGMEDKILDSIVYEDGGHVSEDHHYPMEEYGSPIEQNITGEADELRDIDEGFLSELDIVGDFRVNEVGESVHGEQIPEQTSTGSHENVLFPEDSDPRDASQELPVLEGGSIEGVDLAFTQLHEGTDVKEVILPGMVEDQLVVDVFERHGQNNSGLPVYEARSVEDIDAAIKQVSEGDMDGLPKSSGSRDGSAEEGSELGHTQQIESRNIESDVQETSVLVSSETKHELDGTSGNSSLSIPDTRYEKKESKNVSSDSSSSSSSSDSD</sequence>
<feature type="compositionally biased region" description="Basic and acidic residues" evidence="1">
    <location>
        <begin position="344"/>
        <end position="361"/>
    </location>
</feature>
<feature type="compositionally biased region" description="Basic and acidic residues" evidence="1">
    <location>
        <begin position="291"/>
        <end position="303"/>
    </location>
</feature>
<feature type="compositionally biased region" description="Basic and acidic residues" evidence="1">
    <location>
        <begin position="455"/>
        <end position="465"/>
    </location>
</feature>
<dbReference type="PANTHER" id="PTHR33870">
    <property type="entry name" value="CARDIOMYOPATHY-ASSOCIATED PROTEIN"/>
    <property type="match status" value="1"/>
</dbReference>
<organism evidence="3 4">
    <name type="scientific">Tripterygium wilfordii</name>
    <name type="common">Thunder God vine</name>
    <dbReference type="NCBI Taxonomy" id="458696"/>
    <lineage>
        <taxon>Eukaryota</taxon>
        <taxon>Viridiplantae</taxon>
        <taxon>Streptophyta</taxon>
        <taxon>Embryophyta</taxon>
        <taxon>Tracheophyta</taxon>
        <taxon>Spermatophyta</taxon>
        <taxon>Magnoliopsida</taxon>
        <taxon>eudicotyledons</taxon>
        <taxon>Gunneridae</taxon>
        <taxon>Pentapetalae</taxon>
        <taxon>rosids</taxon>
        <taxon>fabids</taxon>
        <taxon>Celastrales</taxon>
        <taxon>Celastraceae</taxon>
        <taxon>Tripterygium</taxon>
    </lineage>
</organism>
<feature type="region of interest" description="Disordered" evidence="1">
    <location>
        <begin position="1104"/>
        <end position="1128"/>
    </location>
</feature>
<feature type="compositionally biased region" description="Acidic residues" evidence="1">
    <location>
        <begin position="319"/>
        <end position="342"/>
    </location>
</feature>
<feature type="region of interest" description="Disordered" evidence="1">
    <location>
        <begin position="236"/>
        <end position="275"/>
    </location>
</feature>
<evidence type="ECO:0000313" key="3">
    <source>
        <dbReference type="EMBL" id="KAF5749133.1"/>
    </source>
</evidence>
<comment type="caution">
    <text evidence="3">The sequence shown here is derived from an EMBL/GenBank/DDBJ whole genome shotgun (WGS) entry which is preliminary data.</text>
</comment>
<keyword evidence="4" id="KW-1185">Reference proteome</keyword>
<feature type="compositionally biased region" description="Polar residues" evidence="1">
    <location>
        <begin position="525"/>
        <end position="547"/>
    </location>
</feature>
<feature type="transmembrane region" description="Helical" evidence="2">
    <location>
        <begin position="21"/>
        <end position="43"/>
    </location>
</feature>
<feature type="compositionally biased region" description="Low complexity" evidence="1">
    <location>
        <begin position="698"/>
        <end position="708"/>
    </location>
</feature>
<keyword evidence="2" id="KW-1133">Transmembrane helix</keyword>
<feature type="compositionally biased region" description="Low complexity" evidence="1">
    <location>
        <begin position="265"/>
        <end position="275"/>
    </location>
</feature>
<dbReference type="Proteomes" id="UP000593562">
    <property type="component" value="Unassembled WGS sequence"/>
</dbReference>
<feature type="compositionally biased region" description="Basic and acidic residues" evidence="1">
    <location>
        <begin position="236"/>
        <end position="251"/>
    </location>
</feature>
<feature type="compositionally biased region" description="Basic and acidic residues" evidence="1">
    <location>
        <begin position="660"/>
        <end position="675"/>
    </location>
</feature>
<dbReference type="PANTHER" id="PTHR33870:SF4">
    <property type="entry name" value="CARDIOMYOPATHY-ASSOCIATED PROTEIN"/>
    <property type="match status" value="1"/>
</dbReference>
<evidence type="ECO:0000256" key="2">
    <source>
        <dbReference type="SAM" id="Phobius"/>
    </source>
</evidence>
<feature type="region of interest" description="Disordered" evidence="1">
    <location>
        <begin position="1221"/>
        <end position="1250"/>
    </location>
</feature>
<keyword evidence="2" id="KW-0472">Membrane</keyword>
<gene>
    <name evidence="3" type="ORF">HS088_TW04G01096</name>
</gene>
<accession>A0A7J7DS65</accession>